<evidence type="ECO:0000256" key="1">
    <source>
        <dbReference type="SAM" id="MobiDB-lite"/>
    </source>
</evidence>
<organism evidence="2 3">
    <name type="scientific">Stephania cephalantha</name>
    <dbReference type="NCBI Taxonomy" id="152367"/>
    <lineage>
        <taxon>Eukaryota</taxon>
        <taxon>Viridiplantae</taxon>
        <taxon>Streptophyta</taxon>
        <taxon>Embryophyta</taxon>
        <taxon>Tracheophyta</taxon>
        <taxon>Spermatophyta</taxon>
        <taxon>Magnoliopsida</taxon>
        <taxon>Ranunculales</taxon>
        <taxon>Menispermaceae</taxon>
        <taxon>Menispermoideae</taxon>
        <taxon>Cissampelideae</taxon>
        <taxon>Stephania</taxon>
    </lineage>
</organism>
<dbReference type="EMBL" id="JBBNAG010000010">
    <property type="protein sequence ID" value="KAK9100946.1"/>
    <property type="molecule type" value="Genomic_DNA"/>
</dbReference>
<accession>A0AAP0EXM5</accession>
<dbReference type="Proteomes" id="UP001419268">
    <property type="component" value="Unassembled WGS sequence"/>
</dbReference>
<sequence>MGRVEQGEDIEDSKVEEAPVGDHADSGAVPFPPPRSSPATPAAASMANSTVYTNQAVEISVSSVGEPWTSGLFDCHEDQTNGWNGYLAQQQAAQRKYQAEVMTPPLNQNMSKEIVTRGHDFHFKEVMTAGHVKTPSPSRFTVTPSPNLSGDVFTVRVRRNQAPPFASVVRNWHVVASTLTQERLSVVAGFTHAGHCSPPAGRWSVLASRRSLLASRWSVRPLVALMLSLLASCRSPVAARFPPVGPAAGCTFVVAARLPTGLFCIGKYLPPIVLIDEFHSAMFFLWGYALVLC</sequence>
<gene>
    <name evidence="2" type="ORF">Scep_024376</name>
</gene>
<keyword evidence="3" id="KW-1185">Reference proteome</keyword>
<comment type="caution">
    <text evidence="2">The sequence shown here is derived from an EMBL/GenBank/DDBJ whole genome shotgun (WGS) entry which is preliminary data.</text>
</comment>
<evidence type="ECO:0000313" key="2">
    <source>
        <dbReference type="EMBL" id="KAK9100946.1"/>
    </source>
</evidence>
<dbReference type="AlphaFoldDB" id="A0AAP0EXM5"/>
<reference evidence="2 3" key="1">
    <citation type="submission" date="2024-01" db="EMBL/GenBank/DDBJ databases">
        <title>Genome assemblies of Stephania.</title>
        <authorList>
            <person name="Yang L."/>
        </authorList>
    </citation>
    <scope>NUCLEOTIDE SEQUENCE [LARGE SCALE GENOMIC DNA]</scope>
    <source>
        <strain evidence="2">JXDWG</strain>
        <tissue evidence="2">Leaf</tissue>
    </source>
</reference>
<feature type="compositionally biased region" description="Basic and acidic residues" evidence="1">
    <location>
        <begin position="12"/>
        <end position="25"/>
    </location>
</feature>
<feature type="region of interest" description="Disordered" evidence="1">
    <location>
        <begin position="1"/>
        <end position="42"/>
    </location>
</feature>
<proteinExistence type="predicted"/>
<name>A0AAP0EXM5_9MAGN</name>
<protein>
    <submittedName>
        <fullName evidence="2">Uncharacterized protein</fullName>
    </submittedName>
</protein>
<evidence type="ECO:0000313" key="3">
    <source>
        <dbReference type="Proteomes" id="UP001419268"/>
    </source>
</evidence>